<feature type="domain" description="EF-hand" evidence="1">
    <location>
        <begin position="135"/>
        <end position="170"/>
    </location>
</feature>
<dbReference type="AlphaFoldDB" id="A0A068LR03"/>
<dbReference type="PROSITE" id="PS51257">
    <property type="entry name" value="PROKAR_LIPOPROTEIN"/>
    <property type="match status" value="1"/>
</dbReference>
<evidence type="ECO:0000259" key="1">
    <source>
        <dbReference type="PROSITE" id="PS50222"/>
    </source>
</evidence>
<dbReference type="GO" id="GO:0005509">
    <property type="term" value="F:calcium ion binding"/>
    <property type="evidence" value="ECO:0007669"/>
    <property type="project" value="InterPro"/>
</dbReference>
<dbReference type="InterPro" id="IPR003961">
    <property type="entry name" value="FN3_dom"/>
</dbReference>
<accession>A0A068LR03</accession>
<sequence length="268" mass="29918">MIRRMGKVVRILVNFLIGMLLLASCTQETGSVAFRAPEILSAEAELLWKAATLHGSLSDGRVERCGFLFENAQGEWVAMPSALQDRRFEATVEGLAPGSTYRFLAFAEAGESRILTDTLAFTAREAQPSDPIDVEDPAFLAYLLSLYDRDRNGEISFAEAGRIRSVSISPTNRYNLQSLQGIEYMPELEVIDCWGEWYGRKDTPIDSPYWYVGPFKEAWDDCWGPIGTLQRLDVSRNPKLRRLAVENNSALGDIQGSLDLSGNPLLEE</sequence>
<dbReference type="CDD" id="cd00063">
    <property type="entry name" value="FN3"/>
    <property type="match status" value="1"/>
</dbReference>
<dbReference type="PROSITE" id="PS50222">
    <property type="entry name" value="EF_HAND_2"/>
    <property type="match status" value="1"/>
</dbReference>
<feature type="non-terminal residue" evidence="2">
    <location>
        <position position="268"/>
    </location>
</feature>
<dbReference type="InterPro" id="IPR032675">
    <property type="entry name" value="LRR_dom_sf"/>
</dbReference>
<name>A0A068LR03_9ZZZZ</name>
<protein>
    <recommendedName>
        <fullName evidence="1">EF-hand domain-containing protein</fullName>
    </recommendedName>
</protein>
<organism evidence="2">
    <name type="scientific">uncultured prokaryote</name>
    <dbReference type="NCBI Taxonomy" id="198431"/>
    <lineage>
        <taxon>unclassified sequences</taxon>
        <taxon>environmental samples</taxon>
    </lineage>
</organism>
<reference evidence="2" key="1">
    <citation type="journal article" date="2014" name="BMC Genomics">
        <title>Metasecretome-selective phage display approach for mining the functional potential of a rumen microbial community.</title>
        <authorList>
            <person name="Ciric M."/>
            <person name="Moon C.D."/>
            <person name="Leahy S.C."/>
            <person name="Creevey C.J."/>
            <person name="Altermann E."/>
            <person name="Attwood G.T."/>
            <person name="Rakonjac J."/>
            <person name="Gagic D."/>
        </authorList>
    </citation>
    <scope>NUCLEOTIDE SEQUENCE</scope>
</reference>
<dbReference type="Gene3D" id="3.80.10.10">
    <property type="entry name" value="Ribonuclease Inhibitor"/>
    <property type="match status" value="1"/>
</dbReference>
<dbReference type="InterPro" id="IPR002048">
    <property type="entry name" value="EF_hand_dom"/>
</dbReference>
<dbReference type="EMBL" id="KF790729">
    <property type="protein sequence ID" value="AIE47640.1"/>
    <property type="molecule type" value="Genomic_DNA"/>
</dbReference>
<proteinExistence type="predicted"/>
<evidence type="ECO:0000313" key="2">
    <source>
        <dbReference type="EMBL" id="AIE47640.1"/>
    </source>
</evidence>